<keyword evidence="10" id="KW-1185">Reference proteome</keyword>
<proteinExistence type="inferred from homology"/>
<name>A0A2U1LA91_ARTAN</name>
<keyword evidence="4 8" id="KW-0560">Oxidoreductase</keyword>
<protein>
    <submittedName>
        <fullName evidence="9">Cytochrome P450</fullName>
    </submittedName>
</protein>
<dbReference type="GO" id="GO:0020037">
    <property type="term" value="F:heme binding"/>
    <property type="evidence" value="ECO:0007669"/>
    <property type="project" value="InterPro"/>
</dbReference>
<sequence length="496" mass="56705">MENVGYIIMFSIILYMVTKHFVHKFKKYPPRPFFSIPILGHMYLLKKPLHRTLAKISNQYGPVVFLEFGSRPVVVVSSPSAAEDCFATNDLVFANRPKLLAGKHLGYNYTTLTWASYGHHWRNLRKIASIEILSNKRIEMFTNIRRDEMLSLVSSLNGQSQKGQYVIVDMKSCFFKVMLNTLTRMITGRKEETEAREFQEMVEENFRISGASNIGDFVPMVKWIGLSSIEKEMIKLNRKKDSCIQEMIELHRRTRNHSFEGSKTIIDVLLSLQETEPEYYTDEIIRGLILNMISAGTDTSANTLEWALSLLLNHPDSLKKIVDEIDKKVGSSRLMNDSDLSHLPYLHGVINETLRMCPATALIPPHESTEECTIGGFRVSSGTMLLVNLWAIQNDPKIWKEPERFKPERFVDVEGQRDGFKFMPFGSGRRGCPGEALAMRMVGLTLGTLLQCFEWERISVEKVDMSEGAGLTMPKAQRLVAKYRPRPHMVDLISRI</sequence>
<dbReference type="PRINTS" id="PR00385">
    <property type="entry name" value="P450"/>
</dbReference>
<dbReference type="InterPro" id="IPR017972">
    <property type="entry name" value="Cyt_P450_CS"/>
</dbReference>
<evidence type="ECO:0000256" key="2">
    <source>
        <dbReference type="ARBA" id="ARBA00022617"/>
    </source>
</evidence>
<dbReference type="Proteomes" id="UP000245207">
    <property type="component" value="Unassembled WGS sequence"/>
</dbReference>
<comment type="caution">
    <text evidence="9">The sequence shown here is derived from an EMBL/GenBank/DDBJ whole genome shotgun (WGS) entry which is preliminary data.</text>
</comment>
<dbReference type="CDD" id="cd20653">
    <property type="entry name" value="CYP81"/>
    <property type="match status" value="1"/>
</dbReference>
<dbReference type="GO" id="GO:0005506">
    <property type="term" value="F:iron ion binding"/>
    <property type="evidence" value="ECO:0007669"/>
    <property type="project" value="InterPro"/>
</dbReference>
<dbReference type="AlphaFoldDB" id="A0A2U1LA91"/>
<comment type="similarity">
    <text evidence="1 8">Belongs to the cytochrome P450 family.</text>
</comment>
<dbReference type="SUPFAM" id="SSF48264">
    <property type="entry name" value="Cytochrome P450"/>
    <property type="match status" value="1"/>
</dbReference>
<feature type="binding site" description="axial binding residue" evidence="7">
    <location>
        <position position="432"/>
    </location>
    <ligand>
        <name>heme</name>
        <dbReference type="ChEBI" id="CHEBI:30413"/>
    </ligand>
    <ligandPart>
        <name>Fe</name>
        <dbReference type="ChEBI" id="CHEBI:18248"/>
    </ligandPart>
</feature>
<evidence type="ECO:0000313" key="9">
    <source>
        <dbReference type="EMBL" id="PWA45896.1"/>
    </source>
</evidence>
<dbReference type="STRING" id="35608.A0A2U1LA91"/>
<evidence type="ECO:0000256" key="6">
    <source>
        <dbReference type="ARBA" id="ARBA00023033"/>
    </source>
</evidence>
<dbReference type="Pfam" id="PF00067">
    <property type="entry name" value="p450"/>
    <property type="match status" value="1"/>
</dbReference>
<reference evidence="9 10" key="1">
    <citation type="journal article" date="2018" name="Mol. Plant">
        <title>The genome of Artemisia annua provides insight into the evolution of Asteraceae family and artemisinin biosynthesis.</title>
        <authorList>
            <person name="Shen Q."/>
            <person name="Zhang L."/>
            <person name="Liao Z."/>
            <person name="Wang S."/>
            <person name="Yan T."/>
            <person name="Shi P."/>
            <person name="Liu M."/>
            <person name="Fu X."/>
            <person name="Pan Q."/>
            <person name="Wang Y."/>
            <person name="Lv Z."/>
            <person name="Lu X."/>
            <person name="Zhang F."/>
            <person name="Jiang W."/>
            <person name="Ma Y."/>
            <person name="Chen M."/>
            <person name="Hao X."/>
            <person name="Li L."/>
            <person name="Tang Y."/>
            <person name="Lv G."/>
            <person name="Zhou Y."/>
            <person name="Sun X."/>
            <person name="Brodelius P.E."/>
            <person name="Rose J.K.C."/>
            <person name="Tang K."/>
        </authorList>
    </citation>
    <scope>NUCLEOTIDE SEQUENCE [LARGE SCALE GENOMIC DNA]</scope>
    <source>
        <strain evidence="10">cv. Huhao1</strain>
        <tissue evidence="9">Leaf</tissue>
    </source>
</reference>
<dbReference type="PRINTS" id="PR00463">
    <property type="entry name" value="EP450I"/>
</dbReference>
<dbReference type="OrthoDB" id="1055148at2759"/>
<evidence type="ECO:0000256" key="5">
    <source>
        <dbReference type="ARBA" id="ARBA00023004"/>
    </source>
</evidence>
<comment type="cofactor">
    <cofactor evidence="7">
        <name>heme</name>
        <dbReference type="ChEBI" id="CHEBI:30413"/>
    </cofactor>
</comment>
<keyword evidence="3 7" id="KW-0479">Metal-binding</keyword>
<keyword evidence="6 8" id="KW-0503">Monooxygenase</keyword>
<keyword evidence="5 7" id="KW-0408">Iron</keyword>
<dbReference type="GO" id="GO:0004497">
    <property type="term" value="F:monooxygenase activity"/>
    <property type="evidence" value="ECO:0007669"/>
    <property type="project" value="UniProtKB-KW"/>
</dbReference>
<dbReference type="GO" id="GO:0016705">
    <property type="term" value="F:oxidoreductase activity, acting on paired donors, with incorporation or reduction of molecular oxygen"/>
    <property type="evidence" value="ECO:0007669"/>
    <property type="project" value="InterPro"/>
</dbReference>
<dbReference type="FunFam" id="1.10.630.10:FF:000081">
    <property type="entry name" value="Cytochrome P450 CYP81N5"/>
    <property type="match status" value="1"/>
</dbReference>
<keyword evidence="2 7" id="KW-0349">Heme</keyword>
<evidence type="ECO:0000256" key="1">
    <source>
        <dbReference type="ARBA" id="ARBA00010617"/>
    </source>
</evidence>
<evidence type="ECO:0000313" key="10">
    <source>
        <dbReference type="Proteomes" id="UP000245207"/>
    </source>
</evidence>
<evidence type="ECO:0000256" key="4">
    <source>
        <dbReference type="ARBA" id="ARBA00023002"/>
    </source>
</evidence>
<accession>A0A2U1LA91</accession>
<dbReference type="InterPro" id="IPR036396">
    <property type="entry name" value="Cyt_P450_sf"/>
</dbReference>
<evidence type="ECO:0000256" key="7">
    <source>
        <dbReference type="PIRSR" id="PIRSR602401-1"/>
    </source>
</evidence>
<organism evidence="9 10">
    <name type="scientific">Artemisia annua</name>
    <name type="common">Sweet wormwood</name>
    <dbReference type="NCBI Taxonomy" id="35608"/>
    <lineage>
        <taxon>Eukaryota</taxon>
        <taxon>Viridiplantae</taxon>
        <taxon>Streptophyta</taxon>
        <taxon>Embryophyta</taxon>
        <taxon>Tracheophyta</taxon>
        <taxon>Spermatophyta</taxon>
        <taxon>Magnoliopsida</taxon>
        <taxon>eudicotyledons</taxon>
        <taxon>Gunneridae</taxon>
        <taxon>Pentapetalae</taxon>
        <taxon>asterids</taxon>
        <taxon>campanulids</taxon>
        <taxon>Asterales</taxon>
        <taxon>Asteraceae</taxon>
        <taxon>Asteroideae</taxon>
        <taxon>Anthemideae</taxon>
        <taxon>Artemisiinae</taxon>
        <taxon>Artemisia</taxon>
    </lineage>
</organism>
<dbReference type="PROSITE" id="PS00086">
    <property type="entry name" value="CYTOCHROME_P450"/>
    <property type="match status" value="1"/>
</dbReference>
<dbReference type="InterPro" id="IPR002401">
    <property type="entry name" value="Cyt_P450_E_grp-I"/>
</dbReference>
<evidence type="ECO:0000256" key="8">
    <source>
        <dbReference type="RuleBase" id="RU000461"/>
    </source>
</evidence>
<dbReference type="PANTHER" id="PTHR47947">
    <property type="entry name" value="CYTOCHROME P450 82C3-RELATED"/>
    <property type="match status" value="1"/>
</dbReference>
<dbReference type="EMBL" id="PKPP01010544">
    <property type="protein sequence ID" value="PWA45896.1"/>
    <property type="molecule type" value="Genomic_DNA"/>
</dbReference>
<gene>
    <name evidence="9" type="ORF">CTI12_AA513650</name>
</gene>
<dbReference type="InterPro" id="IPR001128">
    <property type="entry name" value="Cyt_P450"/>
</dbReference>
<dbReference type="Gene3D" id="1.10.630.10">
    <property type="entry name" value="Cytochrome P450"/>
    <property type="match status" value="1"/>
</dbReference>
<dbReference type="InterPro" id="IPR050651">
    <property type="entry name" value="Plant_Cytochrome_P450_Monoox"/>
</dbReference>
<evidence type="ECO:0000256" key="3">
    <source>
        <dbReference type="ARBA" id="ARBA00022723"/>
    </source>
</evidence>
<dbReference type="PANTHER" id="PTHR47947:SF3">
    <property type="entry name" value="CYTOCHROME P450 81D1-LIKE"/>
    <property type="match status" value="1"/>
</dbReference>